<dbReference type="AlphaFoldDB" id="A0A7S2MG34"/>
<reference evidence="1" key="1">
    <citation type="submission" date="2021-01" db="EMBL/GenBank/DDBJ databases">
        <authorList>
            <person name="Corre E."/>
            <person name="Pelletier E."/>
            <person name="Niang G."/>
            <person name="Scheremetjew M."/>
            <person name="Finn R."/>
            <person name="Kale V."/>
            <person name="Holt S."/>
            <person name="Cochrane G."/>
            <person name="Meng A."/>
            <person name="Brown T."/>
            <person name="Cohen L."/>
        </authorList>
    </citation>
    <scope>NUCLEOTIDE SEQUENCE</scope>
    <source>
        <strain evidence="1">CCMP1381</strain>
    </source>
</reference>
<proteinExistence type="predicted"/>
<organism evidence="1">
    <name type="scientific">Octactis speculum</name>
    <dbReference type="NCBI Taxonomy" id="3111310"/>
    <lineage>
        <taxon>Eukaryota</taxon>
        <taxon>Sar</taxon>
        <taxon>Stramenopiles</taxon>
        <taxon>Ochrophyta</taxon>
        <taxon>Dictyochophyceae</taxon>
        <taxon>Dictyochales</taxon>
        <taxon>Dictyochaceae</taxon>
        <taxon>Octactis</taxon>
    </lineage>
</organism>
<protein>
    <submittedName>
        <fullName evidence="1">Uncharacterized protein</fullName>
    </submittedName>
</protein>
<evidence type="ECO:0000313" key="1">
    <source>
        <dbReference type="EMBL" id="CAD9480988.1"/>
    </source>
</evidence>
<accession>A0A7S2MG34</accession>
<gene>
    <name evidence="1" type="ORF">DSPE1174_LOCUS29874</name>
</gene>
<dbReference type="EMBL" id="HBGS01057265">
    <property type="protein sequence ID" value="CAD9480988.1"/>
    <property type="molecule type" value="Transcribed_RNA"/>
</dbReference>
<sequence>MLKYDDVLDSIDLKVDYCMSEFSLDEHGWNLIAVNHYELCAQDHLESKEWWPFVHCMYGLQACLSYNTTNASAAANLTCSSADSGSDDDMTLSGGDMKKLATTSCDCSLEGAVDFCATEHTSTTLEKLTDCAYSNEGHELAVASKKIAERVNGGDPLWIKVNNMTISLSKDEPSEIASWAETVLSAVCNAIDLTGGLMPKHCSRS</sequence>
<name>A0A7S2MG34_9STRA</name>